<dbReference type="PANTHER" id="PTHR30483:SF6">
    <property type="entry name" value="PERIPLASMIC BINDING PROTEIN OF ABC TRANSPORTER FOR NATURAL AMINO ACIDS"/>
    <property type="match status" value="1"/>
</dbReference>
<keyword evidence="7" id="KW-1185">Reference proteome</keyword>
<dbReference type="InterPro" id="IPR028082">
    <property type="entry name" value="Peripla_BP_I"/>
</dbReference>
<dbReference type="GO" id="GO:0006865">
    <property type="term" value="P:amino acid transport"/>
    <property type="evidence" value="ECO:0007669"/>
    <property type="project" value="UniProtKB-KW"/>
</dbReference>
<comment type="caution">
    <text evidence="6">The sequence shown here is derived from an EMBL/GenBank/DDBJ whole genome shotgun (WGS) entry which is preliminary data.</text>
</comment>
<dbReference type="PROSITE" id="PS51318">
    <property type="entry name" value="TAT"/>
    <property type="match status" value="1"/>
</dbReference>
<dbReference type="PANTHER" id="PTHR30483">
    <property type="entry name" value="LEUCINE-SPECIFIC-BINDING PROTEIN"/>
    <property type="match status" value="1"/>
</dbReference>
<evidence type="ECO:0000256" key="2">
    <source>
        <dbReference type="ARBA" id="ARBA00022729"/>
    </source>
</evidence>
<dbReference type="Gene3D" id="3.40.50.2300">
    <property type="match status" value="2"/>
</dbReference>
<proteinExistence type="inferred from homology"/>
<evidence type="ECO:0000259" key="5">
    <source>
        <dbReference type="Pfam" id="PF13458"/>
    </source>
</evidence>
<dbReference type="CDD" id="cd20013">
    <property type="entry name" value="PBP1_RPA0985_benzoate-like"/>
    <property type="match status" value="1"/>
</dbReference>
<dbReference type="RefSeq" id="WP_139485131.1">
    <property type="nucleotide sequence ID" value="NZ_CAADFB020000035.1"/>
</dbReference>
<dbReference type="OrthoDB" id="6083760at2"/>
<reference evidence="6" key="1">
    <citation type="submission" date="2019-02" db="EMBL/GenBank/DDBJ databases">
        <authorList>
            <person name="Pothier F.J."/>
        </authorList>
    </citation>
    <scope>NUCLEOTIDE SEQUENCE</scope>
    <source>
        <strain evidence="6">CI-1B</strain>
    </source>
</reference>
<feature type="domain" description="Leucine-binding protein" evidence="5">
    <location>
        <begin position="32"/>
        <end position="369"/>
    </location>
</feature>
<organism evidence="6 7">
    <name type="scientific">Bradyrhizobium ivorense</name>
    <dbReference type="NCBI Taxonomy" id="2511166"/>
    <lineage>
        <taxon>Bacteria</taxon>
        <taxon>Pseudomonadati</taxon>
        <taxon>Pseudomonadota</taxon>
        <taxon>Alphaproteobacteria</taxon>
        <taxon>Hyphomicrobiales</taxon>
        <taxon>Nitrobacteraceae</taxon>
        <taxon>Bradyrhizobium</taxon>
    </lineage>
</organism>
<dbReference type="Proteomes" id="UP000328092">
    <property type="component" value="Unassembled WGS sequence"/>
</dbReference>
<dbReference type="InterPro" id="IPR028081">
    <property type="entry name" value="Leu-bd"/>
</dbReference>
<keyword evidence="3" id="KW-0029">Amino-acid transport</keyword>
<name>A0A508TRA9_9BRAD</name>
<dbReference type="SUPFAM" id="SSF53822">
    <property type="entry name" value="Periplasmic binding protein-like I"/>
    <property type="match status" value="1"/>
</dbReference>
<dbReference type="InterPro" id="IPR051010">
    <property type="entry name" value="BCAA_transport"/>
</dbReference>
<protein>
    <submittedName>
        <fullName evidence="6">Leucine-, isoleucine-, valine-, threonine-, and alanine-binding protein</fullName>
    </submittedName>
</protein>
<keyword evidence="2 4" id="KW-0732">Signal</keyword>
<evidence type="ECO:0000256" key="1">
    <source>
        <dbReference type="ARBA" id="ARBA00010062"/>
    </source>
</evidence>
<keyword evidence="3" id="KW-0813">Transport</keyword>
<evidence type="ECO:0000256" key="4">
    <source>
        <dbReference type="SAM" id="SignalP"/>
    </source>
</evidence>
<evidence type="ECO:0000313" key="6">
    <source>
        <dbReference type="EMBL" id="VIO76776.1"/>
    </source>
</evidence>
<evidence type="ECO:0000256" key="3">
    <source>
        <dbReference type="ARBA" id="ARBA00022970"/>
    </source>
</evidence>
<dbReference type="Pfam" id="PF13458">
    <property type="entry name" value="Peripla_BP_6"/>
    <property type="match status" value="1"/>
</dbReference>
<feature type="chain" id="PRO_5021386048" evidence="4">
    <location>
        <begin position="30"/>
        <end position="394"/>
    </location>
</feature>
<sequence>MDFNRRKMLLWAATTASIAALCAAAPARAEDTVKIGLIVPMTGGQASTGKQIDNAVKLYMQQHGDTVAGKKIEVILKDDAAVPDNTKRIAQELIVNDKVNFIAGFGVTPAALAAAPLATQAKIPEVVMAAGTSIITERSPYIVRTSFTLAQSSTIIGDWAIKNGIKKVATLTSDYAPGKDALASFKQHFTAGGGEIVEEVSVPLANPDFAPFLQRMKDAKPDAMFVFVPAGQGGNFMKQYAERGLDKSGIKVIGPGDVMDDDLLNGMGDAALGAVTAHLYSAAHPSQMNKDFVAAYKKAFGNRPGFMAVGGYDGIHLIYEALKKTNGDTSGDKLIEAMKGMKWESPRGPISIDPETRDIVQNIYIRKVEKVDGELYNVEFATFEAVKDSGKTKK</sequence>
<dbReference type="AlphaFoldDB" id="A0A508TRA9"/>
<feature type="signal peptide" evidence="4">
    <location>
        <begin position="1"/>
        <end position="29"/>
    </location>
</feature>
<dbReference type="InterPro" id="IPR006311">
    <property type="entry name" value="TAT_signal"/>
</dbReference>
<comment type="similarity">
    <text evidence="1">Belongs to the leucine-binding protein family.</text>
</comment>
<accession>A0A508TRA9</accession>
<evidence type="ECO:0000313" key="7">
    <source>
        <dbReference type="Proteomes" id="UP000328092"/>
    </source>
</evidence>
<dbReference type="EMBL" id="CAADFC020000028">
    <property type="protein sequence ID" value="VIO76776.1"/>
    <property type="molecule type" value="Genomic_DNA"/>
</dbReference>
<gene>
    <name evidence="6" type="primary">braC_15</name>
    <name evidence="6" type="ORF">CI1B_66540</name>
</gene>